<dbReference type="InterPro" id="IPR039425">
    <property type="entry name" value="RNA_pol_sigma-70-like"/>
</dbReference>
<evidence type="ECO:0000256" key="4">
    <source>
        <dbReference type="ARBA" id="ARBA00023163"/>
    </source>
</evidence>
<evidence type="ECO:0000259" key="5">
    <source>
        <dbReference type="Pfam" id="PF04542"/>
    </source>
</evidence>
<dbReference type="GO" id="GO:0006352">
    <property type="term" value="P:DNA-templated transcription initiation"/>
    <property type="evidence" value="ECO:0007669"/>
    <property type="project" value="InterPro"/>
</dbReference>
<feature type="domain" description="RNA polymerase sigma-70 region 2" evidence="5">
    <location>
        <begin position="44"/>
        <end position="110"/>
    </location>
</feature>
<dbReference type="InterPro" id="IPR007627">
    <property type="entry name" value="RNA_pol_sigma70_r2"/>
</dbReference>
<dbReference type="Pfam" id="PF04542">
    <property type="entry name" value="Sigma70_r2"/>
    <property type="match status" value="1"/>
</dbReference>
<dbReference type="InterPro" id="IPR014284">
    <property type="entry name" value="RNA_pol_sigma-70_dom"/>
</dbReference>
<name>A0A517N6V9_9BACT</name>
<evidence type="ECO:0000256" key="3">
    <source>
        <dbReference type="ARBA" id="ARBA00023082"/>
    </source>
</evidence>
<dbReference type="InterPro" id="IPR036388">
    <property type="entry name" value="WH-like_DNA-bd_sf"/>
</dbReference>
<reference evidence="7 8" key="1">
    <citation type="submission" date="2019-02" db="EMBL/GenBank/DDBJ databases">
        <title>Deep-cultivation of Planctomycetes and their phenomic and genomic characterization uncovers novel biology.</title>
        <authorList>
            <person name="Wiegand S."/>
            <person name="Jogler M."/>
            <person name="Boedeker C."/>
            <person name="Pinto D."/>
            <person name="Vollmers J."/>
            <person name="Rivas-Marin E."/>
            <person name="Kohn T."/>
            <person name="Peeters S.H."/>
            <person name="Heuer A."/>
            <person name="Rast P."/>
            <person name="Oberbeckmann S."/>
            <person name="Bunk B."/>
            <person name="Jeske O."/>
            <person name="Meyerdierks A."/>
            <person name="Storesund J.E."/>
            <person name="Kallscheuer N."/>
            <person name="Luecker S."/>
            <person name="Lage O.M."/>
            <person name="Pohl T."/>
            <person name="Merkel B.J."/>
            <person name="Hornburger P."/>
            <person name="Mueller R.-W."/>
            <person name="Bruemmer F."/>
            <person name="Labrenz M."/>
            <person name="Spormann A.M."/>
            <person name="Op den Camp H."/>
            <person name="Overmann J."/>
            <person name="Amann R."/>
            <person name="Jetten M.S.M."/>
            <person name="Mascher T."/>
            <person name="Medema M.H."/>
            <person name="Devos D.P."/>
            <person name="Kaster A.-K."/>
            <person name="Ovreas L."/>
            <person name="Rohde M."/>
            <person name="Galperin M.Y."/>
            <person name="Jogler C."/>
        </authorList>
    </citation>
    <scope>NUCLEOTIDE SEQUENCE [LARGE SCALE GENOMIC DNA]</scope>
    <source>
        <strain evidence="7 8">K22_7</strain>
    </source>
</reference>
<accession>A0A517N6V9</accession>
<dbReference type="PANTHER" id="PTHR43133">
    <property type="entry name" value="RNA POLYMERASE ECF-TYPE SIGMA FACTO"/>
    <property type="match status" value="1"/>
</dbReference>
<dbReference type="GO" id="GO:0003677">
    <property type="term" value="F:DNA binding"/>
    <property type="evidence" value="ECO:0007669"/>
    <property type="project" value="InterPro"/>
</dbReference>
<dbReference type="RefSeq" id="WP_145168682.1">
    <property type="nucleotide sequence ID" value="NZ_CP036525.1"/>
</dbReference>
<dbReference type="InterPro" id="IPR013249">
    <property type="entry name" value="RNA_pol_sigma70_r4_t2"/>
</dbReference>
<dbReference type="Gene3D" id="1.10.10.10">
    <property type="entry name" value="Winged helix-like DNA-binding domain superfamily/Winged helix DNA-binding domain"/>
    <property type="match status" value="1"/>
</dbReference>
<dbReference type="KEGG" id="rlc:K227x_12650"/>
<keyword evidence="3" id="KW-0731">Sigma factor</keyword>
<protein>
    <submittedName>
        <fullName evidence="7">ECF RNA polymerase sigma factor SigW</fullName>
    </submittedName>
</protein>
<keyword evidence="4" id="KW-0804">Transcription</keyword>
<feature type="domain" description="RNA polymerase sigma factor 70 region 4 type 2" evidence="6">
    <location>
        <begin position="153"/>
        <end position="205"/>
    </location>
</feature>
<sequence>MNASAKAVAVANCENAEMHSDVSDEDLMTQYRTTGDRSLYETLMVRYEREIYSYLRRYIGDAELAEDAFQGTFLQVHLKCHQFDPARRFRPWLYAIATNQAIDVQRRNKRHRMVSLDRTAITDQDRSGGGWSEKLVGNSPDPILVATEQENSRWIHESVESLGESMQQVVQLVYYQGLKYREAADALGIPVGTVKSRLHAAVQRLGLLWDETHDSPAE</sequence>
<dbReference type="Gene3D" id="1.10.1740.10">
    <property type="match status" value="1"/>
</dbReference>
<evidence type="ECO:0000256" key="1">
    <source>
        <dbReference type="ARBA" id="ARBA00010641"/>
    </source>
</evidence>
<dbReference type="EMBL" id="CP036525">
    <property type="protein sequence ID" value="QDT02886.1"/>
    <property type="molecule type" value="Genomic_DNA"/>
</dbReference>
<dbReference type="InterPro" id="IPR013324">
    <property type="entry name" value="RNA_pol_sigma_r3/r4-like"/>
</dbReference>
<dbReference type="AlphaFoldDB" id="A0A517N6V9"/>
<comment type="similarity">
    <text evidence="1">Belongs to the sigma-70 factor family. ECF subfamily.</text>
</comment>
<dbReference type="SUPFAM" id="SSF88659">
    <property type="entry name" value="Sigma3 and sigma4 domains of RNA polymerase sigma factors"/>
    <property type="match status" value="1"/>
</dbReference>
<keyword evidence="8" id="KW-1185">Reference proteome</keyword>
<evidence type="ECO:0000313" key="8">
    <source>
        <dbReference type="Proteomes" id="UP000318538"/>
    </source>
</evidence>
<evidence type="ECO:0000256" key="2">
    <source>
        <dbReference type="ARBA" id="ARBA00023015"/>
    </source>
</evidence>
<dbReference type="SUPFAM" id="SSF88946">
    <property type="entry name" value="Sigma2 domain of RNA polymerase sigma factors"/>
    <property type="match status" value="1"/>
</dbReference>
<dbReference type="CDD" id="cd06171">
    <property type="entry name" value="Sigma70_r4"/>
    <property type="match status" value="1"/>
</dbReference>
<dbReference type="PANTHER" id="PTHR43133:SF25">
    <property type="entry name" value="RNA POLYMERASE SIGMA FACTOR RFAY-RELATED"/>
    <property type="match status" value="1"/>
</dbReference>
<dbReference type="InterPro" id="IPR013325">
    <property type="entry name" value="RNA_pol_sigma_r2"/>
</dbReference>
<dbReference type="NCBIfam" id="TIGR02937">
    <property type="entry name" value="sigma70-ECF"/>
    <property type="match status" value="1"/>
</dbReference>
<dbReference type="Pfam" id="PF08281">
    <property type="entry name" value="Sigma70_r4_2"/>
    <property type="match status" value="1"/>
</dbReference>
<dbReference type="Proteomes" id="UP000318538">
    <property type="component" value="Chromosome"/>
</dbReference>
<dbReference type="GO" id="GO:0016987">
    <property type="term" value="F:sigma factor activity"/>
    <property type="evidence" value="ECO:0007669"/>
    <property type="project" value="UniProtKB-KW"/>
</dbReference>
<dbReference type="OrthoDB" id="273082at2"/>
<gene>
    <name evidence="7" type="primary">sigW_3</name>
    <name evidence="7" type="ORF">K227x_12650</name>
</gene>
<proteinExistence type="inferred from homology"/>
<evidence type="ECO:0000259" key="6">
    <source>
        <dbReference type="Pfam" id="PF08281"/>
    </source>
</evidence>
<keyword evidence="2" id="KW-0805">Transcription regulation</keyword>
<organism evidence="7 8">
    <name type="scientific">Rubripirellula lacrimiformis</name>
    <dbReference type="NCBI Taxonomy" id="1930273"/>
    <lineage>
        <taxon>Bacteria</taxon>
        <taxon>Pseudomonadati</taxon>
        <taxon>Planctomycetota</taxon>
        <taxon>Planctomycetia</taxon>
        <taxon>Pirellulales</taxon>
        <taxon>Pirellulaceae</taxon>
        <taxon>Rubripirellula</taxon>
    </lineage>
</organism>
<evidence type="ECO:0000313" key="7">
    <source>
        <dbReference type="EMBL" id="QDT02886.1"/>
    </source>
</evidence>